<evidence type="ECO:0000313" key="10">
    <source>
        <dbReference type="Proteomes" id="UP000185598"/>
    </source>
</evidence>
<keyword evidence="3 5" id="KW-1133">Transmembrane helix</keyword>
<dbReference type="GO" id="GO:0005886">
    <property type="term" value="C:plasma membrane"/>
    <property type="evidence" value="ECO:0007669"/>
    <property type="project" value="UniProtKB-SubCell"/>
</dbReference>
<gene>
    <name evidence="9" type="ORF">BJF91_11315</name>
    <name evidence="8" type="ORF">GGQ71_004759</name>
</gene>
<keyword evidence="8" id="KW-0762">Sugar transport</keyword>
<feature type="domain" description="ABC transmembrane type-1" evidence="7">
    <location>
        <begin position="95"/>
        <end position="307"/>
    </location>
</feature>
<dbReference type="Proteomes" id="UP000185598">
    <property type="component" value="Unassembled WGS sequence"/>
</dbReference>
<dbReference type="PROSITE" id="PS50928">
    <property type="entry name" value="ABC_TM1"/>
    <property type="match status" value="1"/>
</dbReference>
<evidence type="ECO:0000313" key="11">
    <source>
        <dbReference type="Proteomes" id="UP000544107"/>
    </source>
</evidence>
<dbReference type="Gene3D" id="1.10.3720.10">
    <property type="entry name" value="MetI-like"/>
    <property type="match status" value="1"/>
</dbReference>
<keyword evidence="10" id="KW-1185">Reference proteome</keyword>
<protein>
    <submittedName>
        <fullName evidence="9">ABC transporter permease</fullName>
    </submittedName>
    <submittedName>
        <fullName evidence="8">Multiple sugar transport system permease protein</fullName>
    </submittedName>
</protein>
<evidence type="ECO:0000256" key="3">
    <source>
        <dbReference type="ARBA" id="ARBA00022989"/>
    </source>
</evidence>
<evidence type="ECO:0000256" key="4">
    <source>
        <dbReference type="ARBA" id="ARBA00023136"/>
    </source>
</evidence>
<evidence type="ECO:0000256" key="2">
    <source>
        <dbReference type="ARBA" id="ARBA00022692"/>
    </source>
</evidence>
<evidence type="ECO:0000256" key="5">
    <source>
        <dbReference type="RuleBase" id="RU363032"/>
    </source>
</evidence>
<organism evidence="9 10">
    <name type="scientific">Allorhizobium taibaishanense</name>
    <dbReference type="NCBI Taxonomy" id="887144"/>
    <lineage>
        <taxon>Bacteria</taxon>
        <taxon>Pseudomonadati</taxon>
        <taxon>Pseudomonadota</taxon>
        <taxon>Alphaproteobacteria</taxon>
        <taxon>Hyphomicrobiales</taxon>
        <taxon>Rhizobiaceae</taxon>
        <taxon>Rhizobium/Agrobacterium group</taxon>
        <taxon>Allorhizobium</taxon>
    </lineage>
</organism>
<accession>A0A1Q9A071</accession>
<dbReference type="InterPro" id="IPR052730">
    <property type="entry name" value="Sugar_ABC_transporter"/>
</dbReference>
<dbReference type="STRING" id="887144.BJF91_11315"/>
<evidence type="ECO:0000259" key="7">
    <source>
        <dbReference type="PROSITE" id="PS50928"/>
    </source>
</evidence>
<keyword evidence="4 5" id="KW-0472">Membrane</keyword>
<keyword evidence="5" id="KW-0813">Transport</keyword>
<feature type="transmembrane region" description="Helical" evidence="5">
    <location>
        <begin position="133"/>
        <end position="152"/>
    </location>
</feature>
<evidence type="ECO:0000313" key="9">
    <source>
        <dbReference type="EMBL" id="OLP47995.1"/>
    </source>
</evidence>
<feature type="transmembrane region" description="Helical" evidence="5">
    <location>
        <begin position="226"/>
        <end position="248"/>
    </location>
</feature>
<reference evidence="8 11" key="2">
    <citation type="submission" date="2020-08" db="EMBL/GenBank/DDBJ databases">
        <title>Genomic Encyclopedia of Type Strains, Phase IV (KMG-IV): sequencing the most valuable type-strain genomes for metagenomic binning, comparative biology and taxonomic classification.</title>
        <authorList>
            <person name="Goeker M."/>
        </authorList>
    </citation>
    <scope>NUCLEOTIDE SEQUENCE [LARGE SCALE GENOMIC DNA]</scope>
    <source>
        <strain evidence="8 11">DSM 100021</strain>
    </source>
</reference>
<dbReference type="CDD" id="cd06261">
    <property type="entry name" value="TM_PBP2"/>
    <property type="match status" value="1"/>
</dbReference>
<dbReference type="RefSeq" id="WP_075616560.1">
    <property type="nucleotide sequence ID" value="NZ_JACIED010000009.1"/>
</dbReference>
<dbReference type="EMBL" id="JACIED010000009">
    <property type="protein sequence ID" value="MBB4010458.1"/>
    <property type="molecule type" value="Genomic_DNA"/>
</dbReference>
<comment type="similarity">
    <text evidence="5">Belongs to the binding-protein-dependent transport system permease family.</text>
</comment>
<name>A0A1Q9A071_9HYPH</name>
<dbReference type="GO" id="GO:0055085">
    <property type="term" value="P:transmembrane transport"/>
    <property type="evidence" value="ECO:0007669"/>
    <property type="project" value="InterPro"/>
</dbReference>
<evidence type="ECO:0000256" key="6">
    <source>
        <dbReference type="SAM" id="MobiDB-lite"/>
    </source>
</evidence>
<dbReference type="Pfam" id="PF00528">
    <property type="entry name" value="BPD_transp_1"/>
    <property type="match status" value="1"/>
</dbReference>
<evidence type="ECO:0000256" key="1">
    <source>
        <dbReference type="ARBA" id="ARBA00004651"/>
    </source>
</evidence>
<dbReference type="PANTHER" id="PTHR43759:SF1">
    <property type="entry name" value="GLUCOSE IMPORT SYSTEM PERMEASE PROTEIN GLCT"/>
    <property type="match status" value="1"/>
</dbReference>
<comment type="caution">
    <text evidence="9">The sequence shown here is derived from an EMBL/GenBank/DDBJ whole genome shotgun (WGS) entry which is preliminary data.</text>
</comment>
<feature type="transmembrane region" description="Helical" evidence="5">
    <location>
        <begin position="290"/>
        <end position="311"/>
    </location>
</feature>
<evidence type="ECO:0000313" key="8">
    <source>
        <dbReference type="EMBL" id="MBB4010458.1"/>
    </source>
</evidence>
<feature type="transmembrane region" description="Helical" evidence="5">
    <location>
        <begin position="98"/>
        <end position="121"/>
    </location>
</feature>
<dbReference type="InterPro" id="IPR000515">
    <property type="entry name" value="MetI-like"/>
</dbReference>
<dbReference type="EMBL" id="MKIN01000026">
    <property type="protein sequence ID" value="OLP47995.1"/>
    <property type="molecule type" value="Genomic_DNA"/>
</dbReference>
<feature type="region of interest" description="Disordered" evidence="6">
    <location>
        <begin position="1"/>
        <end position="20"/>
    </location>
</feature>
<keyword evidence="2 5" id="KW-0812">Transmembrane</keyword>
<feature type="transmembrane region" description="Helical" evidence="5">
    <location>
        <begin position="172"/>
        <end position="205"/>
    </location>
</feature>
<dbReference type="Proteomes" id="UP000544107">
    <property type="component" value="Unassembled WGS sequence"/>
</dbReference>
<comment type="subcellular location">
    <subcellularLocation>
        <location evidence="1 5">Cell membrane</location>
        <topology evidence="1 5">Multi-pass membrane protein</topology>
    </subcellularLocation>
</comment>
<sequence length="319" mass="34910">MTPHVSETAMAVRTSAPEKAQLTGKSESQAAQQIDWFSLVVIAPAVLILLGFLLLFFYGVFQSLTDLRLGRPIVRFVGFANYAALMNTADFWNNVRVTVTYALSAVLLQAFLGLAIAKLFASGVSLARWLRPIILLPLVLPPMSVALMWTTMMNPQSGVLNYLLSLVGLGPFAWISNPATALISVILIDVWTYTPFFALIIFAGLQGITDDIREAARINGAKGWSTFWRIELPLVAPYCLIAAVFRLIESFNQFDIIFGTTQGGPGNATAALSVQGYITAFQNMTFGRGAALMVVNWLIVLIGAFLTVKAWQAVRRRVN</sequence>
<dbReference type="SUPFAM" id="SSF161098">
    <property type="entry name" value="MetI-like"/>
    <property type="match status" value="1"/>
</dbReference>
<proteinExistence type="inferred from homology"/>
<dbReference type="InterPro" id="IPR035906">
    <property type="entry name" value="MetI-like_sf"/>
</dbReference>
<feature type="transmembrane region" description="Helical" evidence="5">
    <location>
        <begin position="36"/>
        <end position="61"/>
    </location>
</feature>
<feature type="transmembrane region" description="Helical" evidence="5">
    <location>
        <begin position="73"/>
        <end position="92"/>
    </location>
</feature>
<dbReference type="PANTHER" id="PTHR43759">
    <property type="entry name" value="TREHALOSE TRANSPORT SYSTEM PERMEASE PROTEIN SUGA"/>
    <property type="match status" value="1"/>
</dbReference>
<reference evidence="9 10" key="1">
    <citation type="submission" date="2016-09" db="EMBL/GenBank/DDBJ databases">
        <title>Rhizobium oryziradicis sp. nov., isolated from the root of rice.</title>
        <authorList>
            <person name="Zhao J."/>
            <person name="Zhang X."/>
        </authorList>
    </citation>
    <scope>NUCLEOTIDE SEQUENCE [LARGE SCALE GENOMIC DNA]</scope>
    <source>
        <strain evidence="9 10">14971</strain>
    </source>
</reference>
<dbReference type="AlphaFoldDB" id="A0A1Q9A071"/>